<organism evidence="2 3">
    <name type="scientific">Podospora australis</name>
    <dbReference type="NCBI Taxonomy" id="1536484"/>
    <lineage>
        <taxon>Eukaryota</taxon>
        <taxon>Fungi</taxon>
        <taxon>Dikarya</taxon>
        <taxon>Ascomycota</taxon>
        <taxon>Pezizomycotina</taxon>
        <taxon>Sordariomycetes</taxon>
        <taxon>Sordariomycetidae</taxon>
        <taxon>Sordariales</taxon>
        <taxon>Podosporaceae</taxon>
        <taxon>Podospora</taxon>
    </lineage>
</organism>
<feature type="domain" description="SRR1-like" evidence="1">
    <location>
        <begin position="172"/>
        <end position="278"/>
    </location>
</feature>
<evidence type="ECO:0000313" key="2">
    <source>
        <dbReference type="EMBL" id="KAK4190876.1"/>
    </source>
</evidence>
<dbReference type="InterPro" id="IPR012942">
    <property type="entry name" value="SRR1-like"/>
</dbReference>
<dbReference type="Pfam" id="PF07985">
    <property type="entry name" value="SRR1"/>
    <property type="match status" value="1"/>
</dbReference>
<accession>A0AAN6X077</accession>
<dbReference type="EMBL" id="MU864362">
    <property type="protein sequence ID" value="KAK4190876.1"/>
    <property type="molecule type" value="Genomic_DNA"/>
</dbReference>
<dbReference type="PANTHER" id="PTHR42080:SF3">
    <property type="entry name" value="SRR1-LIKE DOMAIN-CONTAINING PROTEIN"/>
    <property type="match status" value="1"/>
</dbReference>
<protein>
    <recommendedName>
        <fullName evidence="1">SRR1-like domain-containing protein</fullName>
    </recommendedName>
</protein>
<keyword evidence="3" id="KW-1185">Reference proteome</keyword>
<dbReference type="Proteomes" id="UP001302126">
    <property type="component" value="Unassembled WGS sequence"/>
</dbReference>
<dbReference type="AlphaFoldDB" id="A0AAN6X077"/>
<reference evidence="2" key="1">
    <citation type="journal article" date="2023" name="Mol. Phylogenet. Evol.">
        <title>Genome-scale phylogeny and comparative genomics of the fungal order Sordariales.</title>
        <authorList>
            <person name="Hensen N."/>
            <person name="Bonometti L."/>
            <person name="Westerberg I."/>
            <person name="Brannstrom I.O."/>
            <person name="Guillou S."/>
            <person name="Cros-Aarteil S."/>
            <person name="Calhoun S."/>
            <person name="Haridas S."/>
            <person name="Kuo A."/>
            <person name="Mondo S."/>
            <person name="Pangilinan J."/>
            <person name="Riley R."/>
            <person name="LaButti K."/>
            <person name="Andreopoulos B."/>
            <person name="Lipzen A."/>
            <person name="Chen C."/>
            <person name="Yan M."/>
            <person name="Daum C."/>
            <person name="Ng V."/>
            <person name="Clum A."/>
            <person name="Steindorff A."/>
            <person name="Ohm R.A."/>
            <person name="Martin F."/>
            <person name="Silar P."/>
            <person name="Natvig D.O."/>
            <person name="Lalanne C."/>
            <person name="Gautier V."/>
            <person name="Ament-Velasquez S.L."/>
            <person name="Kruys A."/>
            <person name="Hutchinson M.I."/>
            <person name="Powell A.J."/>
            <person name="Barry K."/>
            <person name="Miller A.N."/>
            <person name="Grigoriev I.V."/>
            <person name="Debuchy R."/>
            <person name="Gladieux P."/>
            <person name="Hiltunen Thoren M."/>
            <person name="Johannesson H."/>
        </authorList>
    </citation>
    <scope>NUCLEOTIDE SEQUENCE</scope>
    <source>
        <strain evidence="2">PSN309</strain>
    </source>
</reference>
<sequence>MPATNIAADIFQVRRIYDSGVPFFTKQALRDVVRQLEGNKNNKVVITGLDGKEVEFRIETGKVLPAHSPVFDSFESQETSTEAVWRKVTLRYYTIHHLTIPENHRLRPENSYLTIGIGYAVDFRNSRTRIQVTRIPRMPSIDHVRYRYAMEKNLWQESVQGSELLYTLSAVPQLPPISKIVAFACGSLTWDDEGGTRNARQHAVVLSLRQFLKDKQQRLILPCLIQDPEYMDWDRQLLQDQDGMVIVDDPEGFLEVDDQTLVFAIAPNVPVRQVIADIARPGIMIWDRIVPNLRPFDPDGSIRVETDPSSPRLEEMVRDYYWEYELSNDVECIRNARVYVRKPEQPQAG</sequence>
<gene>
    <name evidence="2" type="ORF">QBC35DRAFT_471252</name>
</gene>
<proteinExistence type="predicted"/>
<evidence type="ECO:0000313" key="3">
    <source>
        <dbReference type="Proteomes" id="UP001302126"/>
    </source>
</evidence>
<evidence type="ECO:0000259" key="1">
    <source>
        <dbReference type="Pfam" id="PF07985"/>
    </source>
</evidence>
<reference evidence="2" key="2">
    <citation type="submission" date="2023-05" db="EMBL/GenBank/DDBJ databases">
        <authorList>
            <consortium name="Lawrence Berkeley National Laboratory"/>
            <person name="Steindorff A."/>
            <person name="Hensen N."/>
            <person name="Bonometti L."/>
            <person name="Westerberg I."/>
            <person name="Brannstrom I.O."/>
            <person name="Guillou S."/>
            <person name="Cros-Aarteil S."/>
            <person name="Calhoun S."/>
            <person name="Haridas S."/>
            <person name="Kuo A."/>
            <person name="Mondo S."/>
            <person name="Pangilinan J."/>
            <person name="Riley R."/>
            <person name="Labutti K."/>
            <person name="Andreopoulos B."/>
            <person name="Lipzen A."/>
            <person name="Chen C."/>
            <person name="Yanf M."/>
            <person name="Daum C."/>
            <person name="Ng V."/>
            <person name="Clum A."/>
            <person name="Ohm R."/>
            <person name="Martin F."/>
            <person name="Silar P."/>
            <person name="Natvig D."/>
            <person name="Lalanne C."/>
            <person name="Gautier V."/>
            <person name="Ament-Velasquez S.L."/>
            <person name="Kruys A."/>
            <person name="Hutchinson M.I."/>
            <person name="Powell A.J."/>
            <person name="Barry K."/>
            <person name="Miller A.N."/>
            <person name="Grigoriev I.V."/>
            <person name="Debuchy R."/>
            <person name="Gladieux P."/>
            <person name="Thoren M.H."/>
            <person name="Johannesson H."/>
        </authorList>
    </citation>
    <scope>NUCLEOTIDE SEQUENCE</scope>
    <source>
        <strain evidence="2">PSN309</strain>
    </source>
</reference>
<dbReference type="PANTHER" id="PTHR42080">
    <property type="entry name" value="SRR1 DOMAIN-CONTAINING PROTEIN"/>
    <property type="match status" value="1"/>
</dbReference>
<name>A0AAN6X077_9PEZI</name>
<comment type="caution">
    <text evidence="2">The sequence shown here is derived from an EMBL/GenBank/DDBJ whole genome shotgun (WGS) entry which is preliminary data.</text>
</comment>